<name>A0ABS0C0W7_9GAMM</name>
<evidence type="ECO:0000256" key="4">
    <source>
        <dbReference type="ARBA" id="ARBA00006611"/>
    </source>
</evidence>
<dbReference type="SUPFAM" id="SSF52540">
    <property type="entry name" value="P-loop containing nucleoside triphosphate hydrolases"/>
    <property type="match status" value="1"/>
</dbReference>
<dbReference type="Gene3D" id="3.30.450.90">
    <property type="match status" value="1"/>
</dbReference>
<dbReference type="PROSITE" id="PS00662">
    <property type="entry name" value="T2SP_E"/>
    <property type="match status" value="1"/>
</dbReference>
<evidence type="ECO:0000256" key="2">
    <source>
        <dbReference type="ARBA" id="ARBA00003288"/>
    </source>
</evidence>
<dbReference type="CDD" id="cd01129">
    <property type="entry name" value="PulE-GspE-like"/>
    <property type="match status" value="1"/>
</dbReference>
<evidence type="ECO:0000313" key="19">
    <source>
        <dbReference type="Proteomes" id="UP001193680"/>
    </source>
</evidence>
<evidence type="ECO:0000256" key="5">
    <source>
        <dbReference type="ARBA" id="ARBA00022448"/>
    </source>
</evidence>
<dbReference type="InterPro" id="IPR054757">
    <property type="entry name" value="GSPE_N1E"/>
</dbReference>
<dbReference type="InterPro" id="IPR013369">
    <property type="entry name" value="T2SS_GspE"/>
</dbReference>
<dbReference type="SUPFAM" id="SSF160246">
    <property type="entry name" value="EspE N-terminal domain-like"/>
    <property type="match status" value="1"/>
</dbReference>
<dbReference type="Pfam" id="PF00437">
    <property type="entry name" value="T2SSE"/>
    <property type="match status" value="1"/>
</dbReference>
<evidence type="ECO:0000256" key="16">
    <source>
        <dbReference type="RuleBase" id="RU366070"/>
    </source>
</evidence>
<evidence type="ECO:0000256" key="12">
    <source>
        <dbReference type="ARBA" id="ARBA00022927"/>
    </source>
</evidence>
<evidence type="ECO:0000256" key="10">
    <source>
        <dbReference type="ARBA" id="ARBA00022833"/>
    </source>
</evidence>
<keyword evidence="19" id="KW-1185">Reference proteome</keyword>
<dbReference type="InterPro" id="IPR037257">
    <property type="entry name" value="T2SS_E_N_sf"/>
</dbReference>
<dbReference type="Pfam" id="PF22341">
    <property type="entry name" value="GSPE_N1E"/>
    <property type="match status" value="1"/>
</dbReference>
<evidence type="ECO:0000256" key="6">
    <source>
        <dbReference type="ARBA" id="ARBA00022475"/>
    </source>
</evidence>
<evidence type="ECO:0000259" key="17">
    <source>
        <dbReference type="PROSITE" id="PS00662"/>
    </source>
</evidence>
<keyword evidence="8" id="KW-0479">Metal-binding</keyword>
<keyword evidence="6" id="KW-1003">Cell membrane</keyword>
<evidence type="ECO:0000256" key="1">
    <source>
        <dbReference type="ARBA" id="ARBA00001947"/>
    </source>
</evidence>
<sequence>MMVEIPFTFARSNDVVLSDGLDGGFKLFITDKTPFTALQDLQARLAGSKVEIELLPGEAFERKIQNRYANSSQSSMESIEGLEGEDLAMVVAELGEPEDLLDSADDAPIIKLLNAVLTEAIRADASDIHIEPFENQLRIRFRVDGVLNTVLTPKVGLASMLVSRIKVMAKLDIAEKRLPQDGRISLKLGGRAVDLRVSTVPSSFGERVVLRLLDKSSERLTLQDLGLPQNLESGVQQALSKAHGIFLVTGPTGSGKSTTLYAGLTRLNSSERNIMTIEDPVEYNIEGINQTQVNIKADMTFAKGLRALLRQDPDVVMIGEIRDIETAEIAVQASLTGHLVLSTLHTNTAVGAVTRLRDMGIESFLISSSLVGVLAQRLVRRLCPHCKQAHQADETECRLMGVEEATIYQPVGCDHCQQTGYQGRMGLFELLVVDEEVRRMIHADASEAEMEVYLRQKTPSINQSGYQAVLEGKTSLEEVLRVTQN</sequence>
<keyword evidence="14" id="KW-0472">Membrane</keyword>
<evidence type="ECO:0000313" key="18">
    <source>
        <dbReference type="EMBL" id="MBF6057977.1"/>
    </source>
</evidence>
<reference evidence="18 19" key="1">
    <citation type="submission" date="2020-11" db="EMBL/GenBank/DDBJ databases">
        <title>Sulfur oxidizing isolate from Hospital Hole Sinkhole.</title>
        <authorList>
            <person name="Scott K.M."/>
        </authorList>
    </citation>
    <scope>NUCLEOTIDE SEQUENCE [LARGE SCALE GENOMIC DNA]</scope>
    <source>
        <strain evidence="18 19">HH1</strain>
    </source>
</reference>
<dbReference type="PANTHER" id="PTHR30258:SF27">
    <property type="entry name" value="BACTERIOPHAGE ADSORPTION PROTEIN B-RELATED"/>
    <property type="match status" value="1"/>
</dbReference>
<feature type="domain" description="Bacterial type II secretion system protein E" evidence="17">
    <location>
        <begin position="309"/>
        <end position="323"/>
    </location>
</feature>
<comment type="similarity">
    <text evidence="4 16">Belongs to the GSP E family.</text>
</comment>
<evidence type="ECO:0000256" key="8">
    <source>
        <dbReference type="ARBA" id="ARBA00022723"/>
    </source>
</evidence>
<proteinExistence type="inferred from homology"/>
<dbReference type="EMBL" id="JACBGI020000009">
    <property type="protein sequence ID" value="MBF6057977.1"/>
    <property type="molecule type" value="Genomic_DNA"/>
</dbReference>
<dbReference type="InterPro" id="IPR003593">
    <property type="entry name" value="AAA+_ATPase"/>
</dbReference>
<dbReference type="PANTHER" id="PTHR30258">
    <property type="entry name" value="TYPE II SECRETION SYSTEM PROTEIN GSPE-RELATED"/>
    <property type="match status" value="1"/>
</dbReference>
<keyword evidence="5 16" id="KW-0813">Transport</keyword>
<evidence type="ECO:0000256" key="13">
    <source>
        <dbReference type="ARBA" id="ARBA00022967"/>
    </source>
</evidence>
<keyword evidence="7" id="KW-0997">Cell inner membrane</keyword>
<dbReference type="NCBIfam" id="TIGR02533">
    <property type="entry name" value="type_II_gspE"/>
    <property type="match status" value="1"/>
</dbReference>
<gene>
    <name evidence="18" type="primary">gspE</name>
    <name evidence="18" type="ORF">H8792_006435</name>
</gene>
<dbReference type="Gene3D" id="3.30.300.160">
    <property type="entry name" value="Type II secretion system, protein E, N-terminal domain"/>
    <property type="match status" value="1"/>
</dbReference>
<protein>
    <recommendedName>
        <fullName evidence="16">Type II secretion system protein E</fullName>
        <shortName evidence="16">T2SS protein E</shortName>
    </recommendedName>
    <alternativeName>
        <fullName evidence="16">Type II traffic warden ATPase</fullName>
    </alternativeName>
</protein>
<comment type="catalytic activity">
    <reaction evidence="15">
        <text>ATP + H2O + cellular proteinSide 1 = ADP + phosphate + cellular proteinSide 2.</text>
        <dbReference type="EC" id="7.4.2.8"/>
    </reaction>
</comment>
<comment type="function">
    <text evidence="2 16">ATPase component of the type II secretion system required for the energy-dependent secretion of extracellular factors such as proteases and toxins from the periplasm. Acts as a molecular motor to provide the energy that is required for assembly of the pseudopilus and the extrusion of substrates generated in the cytoplasm.</text>
</comment>
<evidence type="ECO:0000256" key="7">
    <source>
        <dbReference type="ARBA" id="ARBA00022519"/>
    </source>
</evidence>
<keyword evidence="9 16" id="KW-0547">Nucleotide-binding</keyword>
<keyword evidence="11 16" id="KW-0067">ATP-binding</keyword>
<evidence type="ECO:0000256" key="14">
    <source>
        <dbReference type="ARBA" id="ARBA00023136"/>
    </source>
</evidence>
<evidence type="ECO:0000256" key="15">
    <source>
        <dbReference type="ARBA" id="ARBA00034006"/>
    </source>
</evidence>
<evidence type="ECO:0000256" key="11">
    <source>
        <dbReference type="ARBA" id="ARBA00022840"/>
    </source>
</evidence>
<dbReference type="Proteomes" id="UP001193680">
    <property type="component" value="Unassembled WGS sequence"/>
</dbReference>
<comment type="subcellular location">
    <subcellularLocation>
        <location evidence="3 16">Cell inner membrane</location>
    </subcellularLocation>
</comment>
<accession>A0ABS0C0W7</accession>
<keyword evidence="10" id="KW-0862">Zinc</keyword>
<organism evidence="18 19">
    <name type="scientific">Thiomicrorhabdus heinhorstiae</name>
    <dbReference type="NCBI Taxonomy" id="2748010"/>
    <lineage>
        <taxon>Bacteria</taxon>
        <taxon>Pseudomonadati</taxon>
        <taxon>Pseudomonadota</taxon>
        <taxon>Gammaproteobacteria</taxon>
        <taxon>Thiotrichales</taxon>
        <taxon>Piscirickettsiaceae</taxon>
        <taxon>Thiomicrorhabdus</taxon>
    </lineage>
</organism>
<dbReference type="InterPro" id="IPR001482">
    <property type="entry name" value="T2SS/T4SS_dom"/>
</dbReference>
<keyword evidence="13" id="KW-1278">Translocase</keyword>
<dbReference type="RefSeq" id="WP_185978123.1">
    <property type="nucleotide sequence ID" value="NZ_JACBGI020000009.1"/>
</dbReference>
<evidence type="ECO:0000256" key="9">
    <source>
        <dbReference type="ARBA" id="ARBA00022741"/>
    </source>
</evidence>
<dbReference type="SMART" id="SM00382">
    <property type="entry name" value="AAA"/>
    <property type="match status" value="1"/>
</dbReference>
<dbReference type="InterPro" id="IPR027417">
    <property type="entry name" value="P-loop_NTPase"/>
</dbReference>
<keyword evidence="12 16" id="KW-0653">Protein transport</keyword>
<comment type="cofactor">
    <cofactor evidence="1">
        <name>Zn(2+)</name>
        <dbReference type="ChEBI" id="CHEBI:29105"/>
    </cofactor>
</comment>
<comment type="caution">
    <text evidence="18">The sequence shown here is derived from an EMBL/GenBank/DDBJ whole genome shotgun (WGS) entry which is preliminary data.</text>
</comment>
<dbReference type="Gene3D" id="3.40.50.300">
    <property type="entry name" value="P-loop containing nucleotide triphosphate hydrolases"/>
    <property type="match status" value="1"/>
</dbReference>
<evidence type="ECO:0000256" key="3">
    <source>
        <dbReference type="ARBA" id="ARBA00004533"/>
    </source>
</evidence>